<proteinExistence type="predicted"/>
<evidence type="ECO:0000313" key="2">
    <source>
        <dbReference type="Proteomes" id="UP001057402"/>
    </source>
</evidence>
<keyword evidence="2" id="KW-1185">Reference proteome</keyword>
<protein>
    <submittedName>
        <fullName evidence="1">Uncharacterized protein</fullName>
    </submittedName>
</protein>
<organism evidence="1 2">
    <name type="scientific">Melastoma candidum</name>
    <dbReference type="NCBI Taxonomy" id="119954"/>
    <lineage>
        <taxon>Eukaryota</taxon>
        <taxon>Viridiplantae</taxon>
        <taxon>Streptophyta</taxon>
        <taxon>Embryophyta</taxon>
        <taxon>Tracheophyta</taxon>
        <taxon>Spermatophyta</taxon>
        <taxon>Magnoliopsida</taxon>
        <taxon>eudicotyledons</taxon>
        <taxon>Gunneridae</taxon>
        <taxon>Pentapetalae</taxon>
        <taxon>rosids</taxon>
        <taxon>malvids</taxon>
        <taxon>Myrtales</taxon>
        <taxon>Melastomataceae</taxon>
        <taxon>Melastomatoideae</taxon>
        <taxon>Melastomateae</taxon>
        <taxon>Melastoma</taxon>
    </lineage>
</organism>
<reference evidence="2" key="1">
    <citation type="journal article" date="2023" name="Front. Plant Sci.">
        <title>Chromosomal-level genome assembly of Melastoma candidum provides insights into trichome evolution.</title>
        <authorList>
            <person name="Zhong Y."/>
            <person name="Wu W."/>
            <person name="Sun C."/>
            <person name="Zou P."/>
            <person name="Liu Y."/>
            <person name="Dai S."/>
            <person name="Zhou R."/>
        </authorList>
    </citation>
    <scope>NUCLEOTIDE SEQUENCE [LARGE SCALE GENOMIC DNA]</scope>
</reference>
<accession>A0ACB9RT23</accession>
<dbReference type="Proteomes" id="UP001057402">
    <property type="component" value="Chromosome 3"/>
</dbReference>
<dbReference type="EMBL" id="CM042882">
    <property type="protein sequence ID" value="KAI4382137.1"/>
    <property type="molecule type" value="Genomic_DNA"/>
</dbReference>
<comment type="caution">
    <text evidence="1">The sequence shown here is derived from an EMBL/GenBank/DDBJ whole genome shotgun (WGS) entry which is preliminary data.</text>
</comment>
<sequence>MEVTVITKEEIRPSSPTPDHLKIYKHSLLDQLIPPTTPFTPIILFYVGGLDAECLKRSLSYTLPRFYPLAGRAKDDLSIDCDDRGVLFTTARVNQSLSQFLSRPDLASLQYLLPRDLPTATLAGTRISHVQVNSFECGGVALAVCVAHRLLDGASVGIFLKAWAATSRGEEPAVIPDFSAPSMFPASDDMWLKDSAAAVGGLFIRTGKAITKRFQFNSSAIVALKDLARSSDIESPSRVEAVSAFIWKHAWAASRKQNSGEEKLATILAHSVNLRKRLTPPMPGNSLGNILWASYALYESDDSSEQSLPNMAAEVRKSIQKLGGHFLESLTGDKVKAALSQSHREAREIVSKSDAAARFACTSWCGFGYYDTDFGQGKPVWMSTVAGSNGAEVFLSGAILYDTRDGDGVEAWIVMDEKEMELLEGEEGMREFAVSNPSPLRSTGTPP</sequence>
<name>A0ACB9RT23_9MYRT</name>
<evidence type="ECO:0000313" key="1">
    <source>
        <dbReference type="EMBL" id="KAI4382137.1"/>
    </source>
</evidence>
<gene>
    <name evidence="1" type="ORF">MLD38_008136</name>
</gene>